<evidence type="ECO:0008006" key="4">
    <source>
        <dbReference type="Google" id="ProtNLM"/>
    </source>
</evidence>
<dbReference type="Proteomes" id="UP000759537">
    <property type="component" value="Unassembled WGS sequence"/>
</dbReference>
<dbReference type="EMBL" id="WHVB01000028">
    <property type="protein sequence ID" value="KAF8469402.1"/>
    <property type="molecule type" value="Genomic_DNA"/>
</dbReference>
<feature type="region of interest" description="Disordered" evidence="1">
    <location>
        <begin position="164"/>
        <end position="189"/>
    </location>
</feature>
<comment type="caution">
    <text evidence="2">The sequence shown here is derived from an EMBL/GenBank/DDBJ whole genome shotgun (WGS) entry which is preliminary data.</text>
</comment>
<feature type="compositionally biased region" description="Polar residues" evidence="1">
    <location>
        <begin position="746"/>
        <end position="756"/>
    </location>
</feature>
<dbReference type="OrthoDB" id="2591260at2759"/>
<gene>
    <name evidence="2" type="ORF">DFH94DRAFT_685355</name>
</gene>
<feature type="compositionally biased region" description="Acidic residues" evidence="1">
    <location>
        <begin position="492"/>
        <end position="503"/>
    </location>
</feature>
<evidence type="ECO:0000313" key="3">
    <source>
        <dbReference type="Proteomes" id="UP000759537"/>
    </source>
</evidence>
<feature type="region of interest" description="Disordered" evidence="1">
    <location>
        <begin position="488"/>
        <end position="507"/>
    </location>
</feature>
<dbReference type="SUPFAM" id="SSF48371">
    <property type="entry name" value="ARM repeat"/>
    <property type="match status" value="1"/>
</dbReference>
<feature type="compositionally biased region" description="Polar residues" evidence="1">
    <location>
        <begin position="1347"/>
        <end position="1363"/>
    </location>
</feature>
<feature type="compositionally biased region" description="Low complexity" evidence="1">
    <location>
        <begin position="1233"/>
        <end position="1249"/>
    </location>
</feature>
<reference evidence="2" key="1">
    <citation type="submission" date="2019-10" db="EMBL/GenBank/DDBJ databases">
        <authorList>
            <consortium name="DOE Joint Genome Institute"/>
            <person name="Kuo A."/>
            <person name="Miyauchi S."/>
            <person name="Kiss E."/>
            <person name="Drula E."/>
            <person name="Kohler A."/>
            <person name="Sanchez-Garcia M."/>
            <person name="Andreopoulos B."/>
            <person name="Barry K.W."/>
            <person name="Bonito G."/>
            <person name="Buee M."/>
            <person name="Carver A."/>
            <person name="Chen C."/>
            <person name="Cichocki N."/>
            <person name="Clum A."/>
            <person name="Culley D."/>
            <person name="Crous P.W."/>
            <person name="Fauchery L."/>
            <person name="Girlanda M."/>
            <person name="Hayes R."/>
            <person name="Keri Z."/>
            <person name="LaButti K."/>
            <person name="Lipzen A."/>
            <person name="Lombard V."/>
            <person name="Magnuson J."/>
            <person name="Maillard F."/>
            <person name="Morin E."/>
            <person name="Murat C."/>
            <person name="Nolan M."/>
            <person name="Ohm R."/>
            <person name="Pangilinan J."/>
            <person name="Pereira M."/>
            <person name="Perotto S."/>
            <person name="Peter M."/>
            <person name="Riley R."/>
            <person name="Sitrit Y."/>
            <person name="Stielow B."/>
            <person name="Szollosi G."/>
            <person name="Zifcakova L."/>
            <person name="Stursova M."/>
            <person name="Spatafora J.W."/>
            <person name="Tedersoo L."/>
            <person name="Vaario L.-M."/>
            <person name="Yamada A."/>
            <person name="Yan M."/>
            <person name="Wang P."/>
            <person name="Xu J."/>
            <person name="Bruns T."/>
            <person name="Baldrian P."/>
            <person name="Vilgalys R."/>
            <person name="Henrissat B."/>
            <person name="Grigoriev I.V."/>
            <person name="Hibbett D."/>
            <person name="Nagy L.G."/>
            <person name="Martin F.M."/>
        </authorList>
    </citation>
    <scope>NUCLEOTIDE SEQUENCE</scope>
    <source>
        <strain evidence="2">Prilba</strain>
    </source>
</reference>
<feature type="region of interest" description="Disordered" evidence="1">
    <location>
        <begin position="1230"/>
        <end position="1364"/>
    </location>
</feature>
<feature type="region of interest" description="Disordered" evidence="1">
    <location>
        <begin position="737"/>
        <end position="756"/>
    </location>
</feature>
<name>A0A9P5JXZ2_9AGAM</name>
<feature type="compositionally biased region" description="Low complexity" evidence="1">
    <location>
        <begin position="170"/>
        <end position="181"/>
    </location>
</feature>
<keyword evidence="3" id="KW-1185">Reference proteome</keyword>
<reference evidence="2" key="2">
    <citation type="journal article" date="2020" name="Nat. Commun.">
        <title>Large-scale genome sequencing of mycorrhizal fungi provides insights into the early evolution of symbiotic traits.</title>
        <authorList>
            <person name="Miyauchi S."/>
            <person name="Kiss E."/>
            <person name="Kuo A."/>
            <person name="Drula E."/>
            <person name="Kohler A."/>
            <person name="Sanchez-Garcia M."/>
            <person name="Morin E."/>
            <person name="Andreopoulos B."/>
            <person name="Barry K.W."/>
            <person name="Bonito G."/>
            <person name="Buee M."/>
            <person name="Carver A."/>
            <person name="Chen C."/>
            <person name="Cichocki N."/>
            <person name="Clum A."/>
            <person name="Culley D."/>
            <person name="Crous P.W."/>
            <person name="Fauchery L."/>
            <person name="Girlanda M."/>
            <person name="Hayes R.D."/>
            <person name="Keri Z."/>
            <person name="LaButti K."/>
            <person name="Lipzen A."/>
            <person name="Lombard V."/>
            <person name="Magnuson J."/>
            <person name="Maillard F."/>
            <person name="Murat C."/>
            <person name="Nolan M."/>
            <person name="Ohm R.A."/>
            <person name="Pangilinan J."/>
            <person name="Pereira M.F."/>
            <person name="Perotto S."/>
            <person name="Peter M."/>
            <person name="Pfister S."/>
            <person name="Riley R."/>
            <person name="Sitrit Y."/>
            <person name="Stielow J.B."/>
            <person name="Szollosi G."/>
            <person name="Zifcakova L."/>
            <person name="Stursova M."/>
            <person name="Spatafora J.W."/>
            <person name="Tedersoo L."/>
            <person name="Vaario L.M."/>
            <person name="Yamada A."/>
            <person name="Yan M."/>
            <person name="Wang P."/>
            <person name="Xu J."/>
            <person name="Bruns T."/>
            <person name="Baldrian P."/>
            <person name="Vilgalys R."/>
            <person name="Dunand C."/>
            <person name="Henrissat B."/>
            <person name="Grigoriev I.V."/>
            <person name="Hibbett D."/>
            <person name="Nagy L.G."/>
            <person name="Martin F.M."/>
        </authorList>
    </citation>
    <scope>NUCLEOTIDE SEQUENCE</scope>
    <source>
        <strain evidence="2">Prilba</strain>
    </source>
</reference>
<evidence type="ECO:0000256" key="1">
    <source>
        <dbReference type="SAM" id="MobiDB-lite"/>
    </source>
</evidence>
<feature type="compositionally biased region" description="Basic and acidic residues" evidence="1">
    <location>
        <begin position="1309"/>
        <end position="1329"/>
    </location>
</feature>
<feature type="region of interest" description="Disordered" evidence="1">
    <location>
        <begin position="1379"/>
        <end position="1399"/>
    </location>
</feature>
<protein>
    <recommendedName>
        <fullName evidence="4">Telomere-associated protein Rif1 N-terminal domain-containing protein</fullName>
    </recommendedName>
</protein>
<sequence length="1547" mass="167372">MTLLTPPHTRSDKENRRAILSRRARVAWSLVNEYHTVTSPTSMKKPAASASKELPVRSILKQTSYPILPLLFPENERQVTPEPSDPLSDLHYLDRPVDKILAHCSTLPDLIEGYSVLTARLRAAVQETTDSNCSWPIFQPIRKRRHAFVDSVIRDLGRALVDPMEGNGRSAPEPLSALPSPEKSPRRRRCGMNEEQAKYARDLATVSHAVIKFLGIVFTLPAVYNLFDDQDLGSMVTQALAIPLAPELPTPNSRKTCALVIWLLQTQRLPADVLAPAKDRITYALRRAVEGELGKEGKKGSASDGMKAIHDLSIHEPSIFVPAFIELLPSLLDNLLAPRLALRAQACHALGGLAFAASQIPLSDAHTRLSEIVNAALTDNPASSPTSPLRTPTANKSDSMLIKTLRTTLSTHDPSCAAQGPVWALCTLAALIVLLGPALVTSTKLSNIVKALLAVSVRHKKSSVRALACVVWRPLAWAYFRPPFLRESDKDEQGEEEQDWEDEQTTKAAAWTQTEEMRRDDFWRIVATMVDMGAGVGTVGALLAHKSDDGHSVSRAITLLEGMVKRGGSNCHDAVQTLCRLVSVARGDEVVGADEEENSDWDWAKLLPGGLFSADPGLLTVDFASLSEEVRQVLKQTATVTDVRALSAAELWMPGVMDGLIKVWRVALTQVCLSWDAELPPELVQSWNGLLKAALRGLQGSTDDNDDDGQDDDLVQKLAELAVSLMEDILGDPNVQLVPSGDEAAPSNTGSDLAPHTRSNSAMKLAVVRSLWAHAHSVLPARALAGSPSEALLTWLMKKEAELVCETDTPHDARTQWATLCAEVIVRTGAAGCSSSLTLLRMFWGAPGASQRQAWDWTMDVRTRVWRVFSEQWRTLAGGWEEAPVLLSVPFADKDGWEMSTEDLDAWDATLQVCLARVLDEGADATRVLDHLAGTIASTHIPTGASATRAAELLLSHLETPSEAPALLGFVNDTFASTYPPEPRNKVASMWLIRAATRVVDTCPANKLREVVGALQEGLSVWITDQYSVFTSEEYAFDVVPLYQTVMVCLQSLGSSIDVLKTLGPLMEAGFTGREDKPQALVDAFQDYWDMASGKESVPKGGWPSTVITCLNACGREVTTKPTSLPAESDDIAAVGKTSVPVLGPAFNWGSSSTIAADEDNASDVTMTSQDSSTPLVAPVFKVTEAPSTPEAASAMSSPQRPSKTVTIRRTDMNIFSPLAQPTKLDYNFIMGTTSPSTSPSRLPRSPLRSPKKTLDGSCSSDKENTPPKPAALPSLLDRIALVSSPGTPKLGKRRASNVPTDPRPNKKSRGERVARKSIDGYGDDRGADTEDDSEAEREEVRKSLLSPVTPSSAGQRHQQHASATLPAFTVVAPRMLLRPCSRSPSPTPQPPQHKRKRGSVFMDAVEIPKPRPASSRARALRKTRSTSLHMDVAATPTKRTREPAISLPSDEEKIILPPLSLSASLSLSSSSGQVVRRSLRRAKSLVTFVSGAGVSDRPSVSATPAARPGKRQRVAAGVRIAAFLAMKTKEAGTADIKEGAGAFRER</sequence>
<evidence type="ECO:0000313" key="2">
    <source>
        <dbReference type="EMBL" id="KAF8469402.1"/>
    </source>
</evidence>
<accession>A0A9P5JXZ2</accession>
<proteinExistence type="predicted"/>
<dbReference type="InterPro" id="IPR016024">
    <property type="entry name" value="ARM-type_fold"/>
</dbReference>
<organism evidence="2 3">
    <name type="scientific">Russula ochroleuca</name>
    <dbReference type="NCBI Taxonomy" id="152965"/>
    <lineage>
        <taxon>Eukaryota</taxon>
        <taxon>Fungi</taxon>
        <taxon>Dikarya</taxon>
        <taxon>Basidiomycota</taxon>
        <taxon>Agaricomycotina</taxon>
        <taxon>Agaricomycetes</taxon>
        <taxon>Russulales</taxon>
        <taxon>Russulaceae</taxon>
        <taxon>Russula</taxon>
    </lineage>
</organism>